<dbReference type="FunFam" id="3.30.40.10:FF:000022">
    <property type="entry name" value="E3 ubiquitin-protein ligase RING1-like"/>
    <property type="match status" value="1"/>
</dbReference>
<dbReference type="Gene3D" id="3.30.40.10">
    <property type="entry name" value="Zinc/RING finger domain, C3HC4 (zinc finger)"/>
    <property type="match status" value="1"/>
</dbReference>
<evidence type="ECO:0000256" key="5">
    <source>
        <dbReference type="ARBA" id="ARBA00022771"/>
    </source>
</evidence>
<dbReference type="EC" id="2.3.2.27" evidence="2"/>
<keyword evidence="3" id="KW-0808">Transferase</keyword>
<dbReference type="SMART" id="SM00184">
    <property type="entry name" value="RING"/>
    <property type="match status" value="1"/>
</dbReference>
<keyword evidence="7" id="KW-0862">Zinc</keyword>
<organism evidence="11 12">
    <name type="scientific">Erythranthe guttata</name>
    <name type="common">Yellow monkey flower</name>
    <name type="synonym">Mimulus guttatus</name>
    <dbReference type="NCBI Taxonomy" id="4155"/>
    <lineage>
        <taxon>Eukaryota</taxon>
        <taxon>Viridiplantae</taxon>
        <taxon>Streptophyta</taxon>
        <taxon>Embryophyta</taxon>
        <taxon>Tracheophyta</taxon>
        <taxon>Spermatophyta</taxon>
        <taxon>Magnoliopsida</taxon>
        <taxon>eudicotyledons</taxon>
        <taxon>Gunneridae</taxon>
        <taxon>Pentapetalae</taxon>
        <taxon>asterids</taxon>
        <taxon>lamiids</taxon>
        <taxon>Lamiales</taxon>
        <taxon>Phrymaceae</taxon>
        <taxon>Erythranthe</taxon>
    </lineage>
</organism>
<accession>A0A022Q105</accession>
<dbReference type="GO" id="GO:0016567">
    <property type="term" value="P:protein ubiquitination"/>
    <property type="evidence" value="ECO:0000318"/>
    <property type="project" value="GO_Central"/>
</dbReference>
<proteinExistence type="predicted"/>
<dbReference type="InterPro" id="IPR001841">
    <property type="entry name" value="Znf_RING"/>
</dbReference>
<dbReference type="Proteomes" id="UP000030748">
    <property type="component" value="Unassembled WGS sequence"/>
</dbReference>
<feature type="region of interest" description="Disordered" evidence="9">
    <location>
        <begin position="146"/>
        <end position="165"/>
    </location>
</feature>
<evidence type="ECO:0000256" key="4">
    <source>
        <dbReference type="ARBA" id="ARBA00022723"/>
    </source>
</evidence>
<dbReference type="PANTHER" id="PTHR15710">
    <property type="entry name" value="E3 UBIQUITIN-PROTEIN LIGASE PRAJA"/>
    <property type="match status" value="1"/>
</dbReference>
<dbReference type="SUPFAM" id="SSF57850">
    <property type="entry name" value="RING/U-box"/>
    <property type="match status" value="1"/>
</dbReference>
<dbReference type="PANTHER" id="PTHR15710:SF188">
    <property type="entry name" value="E3 UBIQUITIN-PROTEIN LIGASE RING1-LIKE"/>
    <property type="match status" value="1"/>
</dbReference>
<evidence type="ECO:0000256" key="9">
    <source>
        <dbReference type="SAM" id="MobiDB-lite"/>
    </source>
</evidence>
<dbReference type="GO" id="GO:0061630">
    <property type="term" value="F:ubiquitin protein ligase activity"/>
    <property type="evidence" value="ECO:0000318"/>
    <property type="project" value="GO_Central"/>
</dbReference>
<dbReference type="InterPro" id="IPR013083">
    <property type="entry name" value="Znf_RING/FYVE/PHD"/>
</dbReference>
<dbReference type="AlphaFoldDB" id="A0A022Q105"/>
<evidence type="ECO:0000256" key="7">
    <source>
        <dbReference type="ARBA" id="ARBA00022833"/>
    </source>
</evidence>
<evidence type="ECO:0000256" key="1">
    <source>
        <dbReference type="ARBA" id="ARBA00000900"/>
    </source>
</evidence>
<evidence type="ECO:0000313" key="11">
    <source>
        <dbReference type="EMBL" id="EYU20833.1"/>
    </source>
</evidence>
<dbReference type="CDD" id="cd16454">
    <property type="entry name" value="RING-H2_PA-TM-RING"/>
    <property type="match status" value="1"/>
</dbReference>
<evidence type="ECO:0000256" key="6">
    <source>
        <dbReference type="ARBA" id="ARBA00022786"/>
    </source>
</evidence>
<name>A0A022Q105_ERYGU</name>
<dbReference type="GO" id="GO:0005737">
    <property type="term" value="C:cytoplasm"/>
    <property type="evidence" value="ECO:0000318"/>
    <property type="project" value="GO_Central"/>
</dbReference>
<evidence type="ECO:0000313" key="12">
    <source>
        <dbReference type="Proteomes" id="UP000030748"/>
    </source>
</evidence>
<evidence type="ECO:0000256" key="8">
    <source>
        <dbReference type="PROSITE-ProRule" id="PRU00175"/>
    </source>
</evidence>
<evidence type="ECO:0000259" key="10">
    <source>
        <dbReference type="PROSITE" id="PS50089"/>
    </source>
</evidence>
<evidence type="ECO:0000256" key="2">
    <source>
        <dbReference type="ARBA" id="ARBA00012483"/>
    </source>
</evidence>
<reference evidence="11 12" key="1">
    <citation type="journal article" date="2013" name="Proc. Natl. Acad. Sci. U.S.A.">
        <title>Fine-scale variation in meiotic recombination in Mimulus inferred from population shotgun sequencing.</title>
        <authorList>
            <person name="Hellsten U."/>
            <person name="Wright K.M."/>
            <person name="Jenkins J."/>
            <person name="Shu S."/>
            <person name="Yuan Y."/>
            <person name="Wessler S.R."/>
            <person name="Schmutz J."/>
            <person name="Willis J.H."/>
            <person name="Rokhsar D.S."/>
        </authorList>
    </citation>
    <scope>NUCLEOTIDE SEQUENCE [LARGE SCALE GENOMIC DNA]</scope>
    <source>
        <strain evidence="12">cv. DUN x IM62</strain>
    </source>
</reference>
<keyword evidence="4" id="KW-0479">Metal-binding</keyword>
<feature type="domain" description="RING-type" evidence="10">
    <location>
        <begin position="78"/>
        <end position="119"/>
    </location>
</feature>
<keyword evidence="12" id="KW-1185">Reference proteome</keyword>
<keyword evidence="6" id="KW-0833">Ubl conjugation pathway</keyword>
<dbReference type="eggNOG" id="KOG0800">
    <property type="taxonomic scope" value="Eukaryota"/>
</dbReference>
<dbReference type="GO" id="GO:0008270">
    <property type="term" value="F:zinc ion binding"/>
    <property type="evidence" value="ECO:0007669"/>
    <property type="project" value="UniProtKB-KW"/>
</dbReference>
<comment type="catalytic activity">
    <reaction evidence="1">
        <text>S-ubiquitinyl-[E2 ubiquitin-conjugating enzyme]-L-cysteine + [acceptor protein]-L-lysine = [E2 ubiquitin-conjugating enzyme]-L-cysteine + N(6)-ubiquitinyl-[acceptor protein]-L-lysine.</text>
        <dbReference type="EC" id="2.3.2.27"/>
    </reaction>
</comment>
<dbReference type="EMBL" id="KI632259">
    <property type="protein sequence ID" value="EYU20833.1"/>
    <property type="molecule type" value="Genomic_DNA"/>
</dbReference>
<keyword evidence="5 8" id="KW-0863">Zinc-finger</keyword>
<evidence type="ECO:0000256" key="3">
    <source>
        <dbReference type="ARBA" id="ARBA00022679"/>
    </source>
</evidence>
<protein>
    <recommendedName>
        <fullName evidence="2">RING-type E3 ubiquitin transferase</fullName>
        <ecNumber evidence="2">2.3.2.27</ecNumber>
    </recommendedName>
</protein>
<dbReference type="PROSITE" id="PS50089">
    <property type="entry name" value="ZF_RING_2"/>
    <property type="match status" value="1"/>
</dbReference>
<sequence>MPARMPAGDGGLVEFLNETLGFRRENGGDYFIGPGVEEFFRHVTLNNRRGPPPASRSSIDDLSTVKISRKHVRAESTCAVCKERFEPGTRVKKLPCGHLYHSECIGPWLEQRSSCPVCRQKVTHQQKVNGSVKRRLWSSLWPFGSSSRANGNRGERIEPSSLTHR</sequence>
<gene>
    <name evidence="11" type="ORF">MIMGU_mgv1a015198mg</name>
</gene>
<dbReference type="Pfam" id="PF13639">
    <property type="entry name" value="zf-RING_2"/>
    <property type="match status" value="1"/>
</dbReference>